<comment type="caution">
    <text evidence="1">The sequence shown here is derived from an EMBL/GenBank/DDBJ whole genome shotgun (WGS) entry which is preliminary data.</text>
</comment>
<evidence type="ECO:0000313" key="1">
    <source>
        <dbReference type="EMBL" id="MEN2788142.1"/>
    </source>
</evidence>
<gene>
    <name evidence="1" type="ORF">ABC974_00745</name>
</gene>
<evidence type="ECO:0000313" key="2">
    <source>
        <dbReference type="Proteomes" id="UP001419910"/>
    </source>
</evidence>
<dbReference type="EMBL" id="JBDIME010000001">
    <property type="protein sequence ID" value="MEN2788142.1"/>
    <property type="molecule type" value="Genomic_DNA"/>
</dbReference>
<protein>
    <submittedName>
        <fullName evidence="1">Uncharacterized protein</fullName>
    </submittedName>
</protein>
<sequence length="43" mass="4358">MTSTKGVVLMSDIGFSAEPPPALIAIEGLSYLATSPPDQIPAA</sequence>
<accession>A0ABU9XX69</accession>
<dbReference type="Proteomes" id="UP001419910">
    <property type="component" value="Unassembled WGS sequence"/>
</dbReference>
<reference evidence="1 2" key="1">
    <citation type="submission" date="2024-05" db="EMBL/GenBank/DDBJ databases">
        <authorList>
            <person name="Liu Q."/>
            <person name="Xin Y.-H."/>
        </authorList>
    </citation>
    <scope>NUCLEOTIDE SEQUENCE [LARGE SCALE GENOMIC DNA]</scope>
    <source>
        <strain evidence="1 2">CGMCC 1.10181</strain>
    </source>
</reference>
<organism evidence="1 2">
    <name type="scientific">Sphingomonas oligophenolica</name>
    <dbReference type="NCBI Taxonomy" id="301154"/>
    <lineage>
        <taxon>Bacteria</taxon>
        <taxon>Pseudomonadati</taxon>
        <taxon>Pseudomonadota</taxon>
        <taxon>Alphaproteobacteria</taxon>
        <taxon>Sphingomonadales</taxon>
        <taxon>Sphingomonadaceae</taxon>
        <taxon>Sphingomonas</taxon>
    </lineage>
</organism>
<proteinExistence type="predicted"/>
<keyword evidence="2" id="KW-1185">Reference proteome</keyword>
<name>A0ABU9XX69_9SPHN</name>
<dbReference type="RefSeq" id="WP_343888092.1">
    <property type="nucleotide sequence ID" value="NZ_BAAAEH010000005.1"/>
</dbReference>